<name>A0A937RMH3_9ACTN</name>
<dbReference type="InterPro" id="IPR036237">
    <property type="entry name" value="Xyl_isomerase-like_sf"/>
</dbReference>
<keyword evidence="3" id="KW-1185">Reference proteome</keyword>
<feature type="domain" description="Xylose isomerase-like TIM barrel" evidence="1">
    <location>
        <begin position="64"/>
        <end position="228"/>
    </location>
</feature>
<dbReference type="PANTHER" id="PTHR12110">
    <property type="entry name" value="HYDROXYPYRUVATE ISOMERASE"/>
    <property type="match status" value="1"/>
</dbReference>
<dbReference type="Pfam" id="PF01261">
    <property type="entry name" value="AP_endonuc_2"/>
    <property type="match status" value="1"/>
</dbReference>
<proteinExistence type="predicted"/>
<gene>
    <name evidence="2" type="ORF">I7412_31555</name>
</gene>
<dbReference type="AlphaFoldDB" id="A0A937RMH3"/>
<organism evidence="2 3">
    <name type="scientific">Frankia nepalensis</name>
    <dbReference type="NCBI Taxonomy" id="1836974"/>
    <lineage>
        <taxon>Bacteria</taxon>
        <taxon>Bacillati</taxon>
        <taxon>Actinomycetota</taxon>
        <taxon>Actinomycetes</taxon>
        <taxon>Frankiales</taxon>
        <taxon>Frankiaceae</taxon>
        <taxon>Frankia</taxon>
    </lineage>
</organism>
<dbReference type="SUPFAM" id="SSF51658">
    <property type="entry name" value="Xylose isomerase-like"/>
    <property type="match status" value="1"/>
</dbReference>
<reference evidence="2" key="1">
    <citation type="submission" date="2020-12" db="EMBL/GenBank/DDBJ databases">
        <title>Genomic characterization of non-nitrogen-fixing Frankia strains.</title>
        <authorList>
            <person name="Carlos-Shanley C."/>
            <person name="Guerra T."/>
            <person name="Hahn D."/>
        </authorList>
    </citation>
    <scope>NUCLEOTIDE SEQUENCE</scope>
    <source>
        <strain evidence="2">CN6</strain>
    </source>
</reference>
<dbReference type="Proteomes" id="UP000604475">
    <property type="component" value="Unassembled WGS sequence"/>
</dbReference>
<sequence length="252" mass="26153">MAVEIALTPDSRREIDVPGLVGAAAGAGFTAVGLAAGRADAAGAKTLAAAGTRCHELLALLVGDDAEATLAQAGQLAEAAATVGARWVLAGFRAGLSAETAPVIRRCAEMLAEAGAGLAVEFSPLGPVGTISAAREVVAAAGAERSGVLIDTWHFFRGKSTWAELSAIPLDEIAYIQFDDAPPPVGSGFSETLHRRVMPGDGEFDLERFASTLLERGFDGLVSVEVLSAELRQLPVPEFCRLAHASTARYWR</sequence>
<protein>
    <submittedName>
        <fullName evidence="2">Sugar phosphate isomerase/epimerase</fullName>
    </submittedName>
</protein>
<dbReference type="Gene3D" id="3.20.20.150">
    <property type="entry name" value="Divalent-metal-dependent TIM barrel enzymes"/>
    <property type="match status" value="1"/>
</dbReference>
<dbReference type="EMBL" id="JAEACQ010000279">
    <property type="protein sequence ID" value="MBL7631615.1"/>
    <property type="molecule type" value="Genomic_DNA"/>
</dbReference>
<dbReference type="PANTHER" id="PTHR12110:SF48">
    <property type="entry name" value="BLL3656 PROTEIN"/>
    <property type="match status" value="1"/>
</dbReference>
<evidence type="ECO:0000313" key="2">
    <source>
        <dbReference type="EMBL" id="MBL7631615.1"/>
    </source>
</evidence>
<evidence type="ECO:0000259" key="1">
    <source>
        <dbReference type="Pfam" id="PF01261"/>
    </source>
</evidence>
<evidence type="ECO:0000313" key="3">
    <source>
        <dbReference type="Proteomes" id="UP000604475"/>
    </source>
</evidence>
<dbReference type="InterPro" id="IPR013022">
    <property type="entry name" value="Xyl_isomerase-like_TIM-brl"/>
</dbReference>
<dbReference type="GO" id="GO:0016853">
    <property type="term" value="F:isomerase activity"/>
    <property type="evidence" value="ECO:0007669"/>
    <property type="project" value="UniProtKB-KW"/>
</dbReference>
<dbReference type="InterPro" id="IPR050312">
    <property type="entry name" value="IolE/XylAMocC-like"/>
</dbReference>
<comment type="caution">
    <text evidence="2">The sequence shown here is derived from an EMBL/GenBank/DDBJ whole genome shotgun (WGS) entry which is preliminary data.</text>
</comment>
<accession>A0A937RMH3</accession>
<keyword evidence="2" id="KW-0413">Isomerase</keyword>
<dbReference type="RefSeq" id="WP_203000413.1">
    <property type="nucleotide sequence ID" value="NZ_JADWYU010000191.1"/>
</dbReference>